<dbReference type="AlphaFoldDB" id="A0A1H3A1B3"/>
<proteinExistence type="predicted"/>
<dbReference type="Proteomes" id="UP000198500">
    <property type="component" value="Unassembled WGS sequence"/>
</dbReference>
<dbReference type="RefSeq" id="WP_175529810.1">
    <property type="nucleotide sequence ID" value="NZ_BMXH01000001.1"/>
</dbReference>
<gene>
    <name evidence="1" type="ORF">SAMN05443545_104308</name>
</gene>
<organism evidence="1 2">
    <name type="scientific">Aidingimonas halophila</name>
    <dbReference type="NCBI Taxonomy" id="574349"/>
    <lineage>
        <taxon>Bacteria</taxon>
        <taxon>Pseudomonadati</taxon>
        <taxon>Pseudomonadota</taxon>
        <taxon>Gammaproteobacteria</taxon>
        <taxon>Oceanospirillales</taxon>
        <taxon>Halomonadaceae</taxon>
        <taxon>Aidingimonas</taxon>
    </lineage>
</organism>
<keyword evidence="2" id="KW-1185">Reference proteome</keyword>
<name>A0A1H3A1B3_9GAMM</name>
<dbReference type="EMBL" id="FNNI01000004">
    <property type="protein sequence ID" value="SDX22709.1"/>
    <property type="molecule type" value="Genomic_DNA"/>
</dbReference>
<accession>A0A1H3A1B3</accession>
<sequence>MTVLRQTMIEAMCQRGQLRVVQGKGAKDRMVLLTATLIDRLRYYWRAY</sequence>
<protein>
    <submittedName>
        <fullName evidence="1">Uncharacterized protein</fullName>
    </submittedName>
</protein>
<reference evidence="1 2" key="1">
    <citation type="submission" date="2016-10" db="EMBL/GenBank/DDBJ databases">
        <authorList>
            <person name="de Groot N.N."/>
        </authorList>
    </citation>
    <scope>NUCLEOTIDE SEQUENCE [LARGE SCALE GENOMIC DNA]</scope>
    <source>
        <strain evidence="1 2">DSM 19219</strain>
    </source>
</reference>
<evidence type="ECO:0000313" key="2">
    <source>
        <dbReference type="Proteomes" id="UP000198500"/>
    </source>
</evidence>
<evidence type="ECO:0000313" key="1">
    <source>
        <dbReference type="EMBL" id="SDX22709.1"/>
    </source>
</evidence>
<dbReference type="STRING" id="574349.SAMN05443545_104308"/>